<dbReference type="SUPFAM" id="SSF47384">
    <property type="entry name" value="Homodimeric domain of signal transducing histidine kinase"/>
    <property type="match status" value="1"/>
</dbReference>
<gene>
    <name evidence="10" type="ORF">SAMN05518684_103219</name>
</gene>
<sequence length="379" mass="44629">MDKLAIRHMVELLRDKKEHIIKDMVYPFKDILRSKEDLEALKLRISFLFDLFLLKISSDTCLNTADFGARVQEFMSRYDMEVEDFLTRFDEIRVVMESHISSMPVDETNKTLTIAKLYRFFLDLQKEAYLETAKQKNKELLHKDDQLSQLKSDRMEILSKLSSSFAHEIRNPLTSIKGFIKLIEQRMETPVEEKNYFSYIYNEMEELEQQVNQILFLSHEKNHQDIYFTSVSLNQLLYDAVDYFQPLFYQNKINVELNLCENVTTLGIEEQIKLVLYKLMQNAHDALIMKEKNRCLKIWLTKKEADALITFSNNGPPVPALIRQSMFEPFVSTKELGKGLGLAVSKQLMKKHEGDIDYTSKEGWTVFKLRFPVEKEVRQ</sequence>
<proteinExistence type="predicted"/>
<dbReference type="OrthoDB" id="9815750at2"/>
<evidence type="ECO:0000256" key="3">
    <source>
        <dbReference type="ARBA" id="ARBA00022553"/>
    </source>
</evidence>
<dbReference type="PRINTS" id="PR00344">
    <property type="entry name" value="BCTRLSENSOR"/>
</dbReference>
<keyword evidence="11" id="KW-1185">Reference proteome</keyword>
<dbReference type="InterPro" id="IPR003594">
    <property type="entry name" value="HATPase_dom"/>
</dbReference>
<dbReference type="Pfam" id="PF02518">
    <property type="entry name" value="HATPase_c"/>
    <property type="match status" value="1"/>
</dbReference>
<dbReference type="Gene3D" id="1.10.287.130">
    <property type="match status" value="1"/>
</dbReference>
<evidence type="ECO:0000256" key="1">
    <source>
        <dbReference type="ARBA" id="ARBA00000085"/>
    </source>
</evidence>
<organism evidence="10 11">
    <name type="scientific">Salipaludibacillus aurantiacus</name>
    <dbReference type="NCBI Taxonomy" id="1601833"/>
    <lineage>
        <taxon>Bacteria</taxon>
        <taxon>Bacillati</taxon>
        <taxon>Bacillota</taxon>
        <taxon>Bacilli</taxon>
        <taxon>Bacillales</taxon>
        <taxon>Bacillaceae</taxon>
    </lineage>
</organism>
<dbReference type="AlphaFoldDB" id="A0A1H9RKU6"/>
<evidence type="ECO:0000256" key="6">
    <source>
        <dbReference type="ARBA" id="ARBA00022777"/>
    </source>
</evidence>
<dbReference type="PANTHER" id="PTHR43065">
    <property type="entry name" value="SENSOR HISTIDINE KINASE"/>
    <property type="match status" value="1"/>
</dbReference>
<dbReference type="GO" id="GO:0000155">
    <property type="term" value="F:phosphorelay sensor kinase activity"/>
    <property type="evidence" value="ECO:0007669"/>
    <property type="project" value="InterPro"/>
</dbReference>
<dbReference type="PROSITE" id="PS50109">
    <property type="entry name" value="HIS_KIN"/>
    <property type="match status" value="1"/>
</dbReference>
<evidence type="ECO:0000256" key="2">
    <source>
        <dbReference type="ARBA" id="ARBA00012438"/>
    </source>
</evidence>
<dbReference type="STRING" id="1601833.SAMN05518684_103219"/>
<dbReference type="EMBL" id="FOGT01000003">
    <property type="protein sequence ID" value="SER73481.1"/>
    <property type="molecule type" value="Genomic_DNA"/>
</dbReference>
<dbReference type="InterPro" id="IPR036890">
    <property type="entry name" value="HATPase_C_sf"/>
</dbReference>
<dbReference type="Gene3D" id="3.30.565.10">
    <property type="entry name" value="Histidine kinase-like ATPase, C-terminal domain"/>
    <property type="match status" value="1"/>
</dbReference>
<dbReference type="SUPFAM" id="SSF55874">
    <property type="entry name" value="ATPase domain of HSP90 chaperone/DNA topoisomerase II/histidine kinase"/>
    <property type="match status" value="1"/>
</dbReference>
<keyword evidence="8" id="KW-0902">Two-component regulatory system</keyword>
<dbReference type="Pfam" id="PF00512">
    <property type="entry name" value="HisKA"/>
    <property type="match status" value="1"/>
</dbReference>
<accession>A0A1H9RKU6</accession>
<dbReference type="PANTHER" id="PTHR43065:SF10">
    <property type="entry name" value="PEROXIDE STRESS-ACTIVATED HISTIDINE KINASE MAK3"/>
    <property type="match status" value="1"/>
</dbReference>
<feature type="domain" description="Histidine kinase" evidence="9">
    <location>
        <begin position="164"/>
        <end position="375"/>
    </location>
</feature>
<dbReference type="InterPro" id="IPR004358">
    <property type="entry name" value="Sig_transdc_His_kin-like_C"/>
</dbReference>
<evidence type="ECO:0000256" key="5">
    <source>
        <dbReference type="ARBA" id="ARBA00022741"/>
    </source>
</evidence>
<dbReference type="InterPro" id="IPR036097">
    <property type="entry name" value="HisK_dim/P_sf"/>
</dbReference>
<protein>
    <recommendedName>
        <fullName evidence="2">histidine kinase</fullName>
        <ecNumber evidence="2">2.7.13.3</ecNumber>
    </recommendedName>
</protein>
<evidence type="ECO:0000256" key="7">
    <source>
        <dbReference type="ARBA" id="ARBA00022840"/>
    </source>
</evidence>
<evidence type="ECO:0000259" key="9">
    <source>
        <dbReference type="PROSITE" id="PS50109"/>
    </source>
</evidence>
<dbReference type="SMART" id="SM00387">
    <property type="entry name" value="HATPase_c"/>
    <property type="match status" value="1"/>
</dbReference>
<dbReference type="GO" id="GO:0005524">
    <property type="term" value="F:ATP binding"/>
    <property type="evidence" value="ECO:0007669"/>
    <property type="project" value="UniProtKB-KW"/>
</dbReference>
<dbReference type="Proteomes" id="UP000198571">
    <property type="component" value="Unassembled WGS sequence"/>
</dbReference>
<comment type="catalytic activity">
    <reaction evidence="1">
        <text>ATP + protein L-histidine = ADP + protein N-phospho-L-histidine.</text>
        <dbReference type="EC" id="2.7.13.3"/>
    </reaction>
</comment>
<evidence type="ECO:0000256" key="8">
    <source>
        <dbReference type="ARBA" id="ARBA00023012"/>
    </source>
</evidence>
<dbReference type="EC" id="2.7.13.3" evidence="2"/>
<keyword evidence="5" id="KW-0547">Nucleotide-binding</keyword>
<keyword evidence="7" id="KW-0067">ATP-binding</keyword>
<keyword evidence="3" id="KW-0597">Phosphoprotein</keyword>
<evidence type="ECO:0000256" key="4">
    <source>
        <dbReference type="ARBA" id="ARBA00022679"/>
    </source>
</evidence>
<name>A0A1H9RKU6_9BACI</name>
<dbReference type="InterPro" id="IPR003661">
    <property type="entry name" value="HisK_dim/P_dom"/>
</dbReference>
<keyword evidence="6 10" id="KW-0418">Kinase</keyword>
<dbReference type="SMART" id="SM00388">
    <property type="entry name" value="HisKA"/>
    <property type="match status" value="1"/>
</dbReference>
<evidence type="ECO:0000313" key="11">
    <source>
        <dbReference type="Proteomes" id="UP000198571"/>
    </source>
</evidence>
<keyword evidence="4" id="KW-0808">Transferase</keyword>
<reference evidence="11" key="1">
    <citation type="submission" date="2016-10" db="EMBL/GenBank/DDBJ databases">
        <authorList>
            <person name="Varghese N."/>
            <person name="Submissions S."/>
        </authorList>
    </citation>
    <scope>NUCLEOTIDE SEQUENCE [LARGE SCALE GENOMIC DNA]</scope>
    <source>
        <strain evidence="11">S9</strain>
    </source>
</reference>
<dbReference type="InterPro" id="IPR005467">
    <property type="entry name" value="His_kinase_dom"/>
</dbReference>
<evidence type="ECO:0000313" key="10">
    <source>
        <dbReference type="EMBL" id="SER73481.1"/>
    </source>
</evidence>
<dbReference type="CDD" id="cd00082">
    <property type="entry name" value="HisKA"/>
    <property type="match status" value="1"/>
</dbReference>
<dbReference type="RefSeq" id="WP_093048100.1">
    <property type="nucleotide sequence ID" value="NZ_FOGT01000003.1"/>
</dbReference>